<evidence type="ECO:0000313" key="1">
    <source>
        <dbReference type="EMBL" id="MDR9762811.1"/>
    </source>
</evidence>
<organism evidence="1 2">
    <name type="scientific">Rhizobium redzepovicii</name>
    <dbReference type="NCBI Taxonomy" id="2867518"/>
    <lineage>
        <taxon>Bacteria</taxon>
        <taxon>Pseudomonadati</taxon>
        <taxon>Pseudomonadota</taxon>
        <taxon>Alphaproteobacteria</taxon>
        <taxon>Hyphomicrobiales</taxon>
        <taxon>Rhizobiaceae</taxon>
        <taxon>Rhizobium/Agrobacterium group</taxon>
        <taxon>Rhizobium</taxon>
    </lineage>
</organism>
<protein>
    <recommendedName>
        <fullName evidence="3">DUF3240 domain-containing protein</fullName>
    </recommendedName>
</protein>
<name>A0AAW8P8D0_9HYPH</name>
<gene>
    <name evidence="1" type="ORF">RJJ37_24805</name>
</gene>
<accession>A0AAW8P8D0</accession>
<evidence type="ECO:0008006" key="3">
    <source>
        <dbReference type="Google" id="ProtNLM"/>
    </source>
</evidence>
<comment type="caution">
    <text evidence="1">The sequence shown here is derived from an EMBL/GenBank/DDBJ whole genome shotgun (WGS) entry which is preliminary data.</text>
</comment>
<proteinExistence type="predicted"/>
<dbReference type="EMBL" id="JAVLSH010000012">
    <property type="protein sequence ID" value="MDR9762811.1"/>
    <property type="molecule type" value="Genomic_DNA"/>
</dbReference>
<keyword evidence="2" id="KW-1185">Reference proteome</keyword>
<sequence length="99" mass="11555">MPYLVEILLPVTHGRRSRTNLDLVRDELTAEFGGVTLQINSPAEGLWEDDGDVERDRIVMAEVMIDDIDYSWWSSYRGELETRFRQEKIVIRATSIERL</sequence>
<dbReference type="AlphaFoldDB" id="A0AAW8P8D0"/>
<dbReference type="Proteomes" id="UP001269402">
    <property type="component" value="Unassembled WGS sequence"/>
</dbReference>
<evidence type="ECO:0000313" key="2">
    <source>
        <dbReference type="Proteomes" id="UP001269402"/>
    </source>
</evidence>
<reference evidence="2" key="1">
    <citation type="submission" date="2023-07" db="EMBL/GenBank/DDBJ databases">
        <title>Genomic characterization of faba bean (Vicia faba) microsymbionts in Mexican soils.</title>
        <authorList>
            <person name="Rivera Orduna F.N."/>
            <person name="Guevara-Luna J."/>
            <person name="Yan J."/>
            <person name="Arroyo-Herrera I."/>
            <person name="Li Y."/>
            <person name="Vasquez-Murrieta M.S."/>
            <person name="Wang E.T."/>
        </authorList>
    </citation>
    <scope>NUCLEOTIDE SEQUENCE [LARGE SCALE GENOMIC DNA]</scope>
    <source>
        <strain evidence="2">CH6</strain>
    </source>
</reference>